<feature type="region of interest" description="Disordered" evidence="1">
    <location>
        <begin position="61"/>
        <end position="80"/>
    </location>
</feature>
<geneLocation type="plasmid" evidence="2 3">
    <name>pVL1_6</name>
</geneLocation>
<organism evidence="2 3">
    <name type="scientific">Methylobacterium indicum</name>
    <dbReference type="NCBI Taxonomy" id="1775910"/>
    <lineage>
        <taxon>Bacteria</taxon>
        <taxon>Pseudomonadati</taxon>
        <taxon>Pseudomonadota</taxon>
        <taxon>Alphaproteobacteria</taxon>
        <taxon>Hyphomicrobiales</taxon>
        <taxon>Methylobacteriaceae</taxon>
        <taxon>Methylobacterium</taxon>
    </lineage>
</organism>
<evidence type="ECO:0000313" key="3">
    <source>
        <dbReference type="Proteomes" id="UP000663508"/>
    </source>
</evidence>
<dbReference type="Proteomes" id="UP000663508">
    <property type="component" value="Plasmid pVL1_6"/>
</dbReference>
<name>A0A8H8X228_9HYPH</name>
<evidence type="ECO:0000313" key="2">
    <source>
        <dbReference type="EMBL" id="BCM88107.1"/>
    </source>
</evidence>
<reference evidence="2" key="1">
    <citation type="submission" date="2020-11" db="EMBL/GenBank/DDBJ databases">
        <title>Complete genome sequence of a novel pathogenic Methylobacterium strain isolated from rice in Vietnam.</title>
        <authorList>
            <person name="Lai K."/>
            <person name="Okazaki S."/>
            <person name="Higashi K."/>
            <person name="Mori H."/>
            <person name="Toyoda A."/>
            <person name="Kurokawa K."/>
        </authorList>
    </citation>
    <scope>NUCLEOTIDE SEQUENCE</scope>
    <source>
        <strain evidence="2">VL1</strain>
        <plasmid evidence="2">pVL1_6</plasmid>
    </source>
</reference>
<sequence length="154" mass="17547">MLTGSGTICLHLSGRIGLGHKIWSDAPGKPIERHLKQIAATFLIARDQIIQYEKEEAARRQRMAEQQAARRAEAERRQREDNRWACLVDLSKRADEVESIRRFLERLERCGLPKDHLAGDRTAAEWMAWAREQIRLRDPLADGAGPALDRLAAT</sequence>
<dbReference type="AlphaFoldDB" id="A0A8H8X228"/>
<gene>
    <name evidence="2" type="ORF">mvi_65680</name>
</gene>
<evidence type="ECO:0000256" key="1">
    <source>
        <dbReference type="SAM" id="MobiDB-lite"/>
    </source>
</evidence>
<protein>
    <submittedName>
        <fullName evidence="2">Uncharacterized protein</fullName>
    </submittedName>
</protein>
<dbReference type="EMBL" id="AP024151">
    <property type="protein sequence ID" value="BCM88107.1"/>
    <property type="molecule type" value="Genomic_DNA"/>
</dbReference>
<keyword evidence="2" id="KW-0614">Plasmid</keyword>
<dbReference type="KEGG" id="mind:mvi_65680"/>
<accession>A0A8H8X228</accession>
<proteinExistence type="predicted"/>